<dbReference type="InterPro" id="IPR050130">
    <property type="entry name" value="ClpA_ClpB"/>
</dbReference>
<feature type="transmembrane region" description="Helical" evidence="4">
    <location>
        <begin position="6"/>
        <end position="23"/>
    </location>
</feature>
<keyword evidence="3" id="KW-0067">ATP-binding</keyword>
<dbReference type="AlphaFoldDB" id="A0A1F7TM05"/>
<accession>A0A1F7TM05</accession>
<name>A0A1F7TM05_9BACT</name>
<dbReference type="Gene3D" id="1.10.8.60">
    <property type="match status" value="1"/>
</dbReference>
<reference evidence="6 7" key="1">
    <citation type="journal article" date="2016" name="Nat. Commun.">
        <title>Thousands of microbial genomes shed light on interconnected biogeochemical processes in an aquifer system.</title>
        <authorList>
            <person name="Anantharaman K."/>
            <person name="Brown C.T."/>
            <person name="Hug L.A."/>
            <person name="Sharon I."/>
            <person name="Castelle C.J."/>
            <person name="Probst A.J."/>
            <person name="Thomas B.C."/>
            <person name="Singh A."/>
            <person name="Wilkins M.J."/>
            <person name="Karaoz U."/>
            <person name="Brodie E.L."/>
            <person name="Williams K.H."/>
            <person name="Hubbard S.S."/>
            <person name="Banfield J.F."/>
        </authorList>
    </citation>
    <scope>NUCLEOTIDE SEQUENCE [LARGE SCALE GENOMIC DNA]</scope>
</reference>
<dbReference type="SMART" id="SM00382">
    <property type="entry name" value="AAA"/>
    <property type="match status" value="1"/>
</dbReference>
<proteinExistence type="predicted"/>
<dbReference type="GO" id="GO:0005737">
    <property type="term" value="C:cytoplasm"/>
    <property type="evidence" value="ECO:0007669"/>
    <property type="project" value="TreeGrafter"/>
</dbReference>
<dbReference type="GO" id="GO:0034605">
    <property type="term" value="P:cellular response to heat"/>
    <property type="evidence" value="ECO:0007669"/>
    <property type="project" value="TreeGrafter"/>
</dbReference>
<keyword evidence="4" id="KW-0812">Transmembrane</keyword>
<gene>
    <name evidence="6" type="ORF">A2856_02785</name>
</gene>
<dbReference type="SUPFAM" id="SSF52540">
    <property type="entry name" value="P-loop containing nucleoside triphosphate hydrolases"/>
    <property type="match status" value="1"/>
</dbReference>
<evidence type="ECO:0000259" key="5">
    <source>
        <dbReference type="SMART" id="SM00382"/>
    </source>
</evidence>
<evidence type="ECO:0000313" key="7">
    <source>
        <dbReference type="Proteomes" id="UP000177885"/>
    </source>
</evidence>
<dbReference type="InterPro" id="IPR003959">
    <property type="entry name" value="ATPase_AAA_core"/>
</dbReference>
<dbReference type="InterPro" id="IPR041546">
    <property type="entry name" value="ClpA/ClpB_AAA_lid"/>
</dbReference>
<dbReference type="Pfam" id="PF00004">
    <property type="entry name" value="AAA"/>
    <property type="match status" value="1"/>
</dbReference>
<organism evidence="6 7">
    <name type="scientific">Candidatus Uhrbacteria bacterium RIFCSPHIGHO2_01_FULL_63_20</name>
    <dbReference type="NCBI Taxonomy" id="1802385"/>
    <lineage>
        <taxon>Bacteria</taxon>
        <taxon>Candidatus Uhriibacteriota</taxon>
    </lineage>
</organism>
<sequence>MTEEIAFVLTVAGLAGVLTFSFLRRRSGGGSNIPSLRAGGTLAAFTRDLTESAREGKLDPFSGREEETERVIHIILRRTKNNPLLLGEPGVGKTAVVEGLAKRIVSGDVPAALKGKRLLALDLNALISETKFRGELEKRLQELTREIEARGGELILFIDEIHMLGAVGRAEGSLSVADVLKPALARGKIAVIGATTWDEYEKYVRPDAAMDRRLQPVLVEEPTPEQAIRILKGLRKAYEGFHGVTISDEAIKAAVHLSDKKIKGRFLPDKAIDLIDEASSKVSIEASCDRMVAAGLVHAAAKKVKKGCEVSRADIEAVVEQWVAHARRGTV</sequence>
<keyword evidence="4" id="KW-0472">Membrane</keyword>
<dbReference type="CDD" id="cd00009">
    <property type="entry name" value="AAA"/>
    <property type="match status" value="1"/>
</dbReference>
<dbReference type="InterPro" id="IPR027417">
    <property type="entry name" value="P-loop_NTPase"/>
</dbReference>
<dbReference type="PANTHER" id="PTHR11638:SF18">
    <property type="entry name" value="HEAT SHOCK PROTEIN 104"/>
    <property type="match status" value="1"/>
</dbReference>
<dbReference type="STRING" id="1802385.A2856_02785"/>
<dbReference type="Gene3D" id="3.40.50.300">
    <property type="entry name" value="P-loop containing nucleotide triphosphate hydrolases"/>
    <property type="match status" value="1"/>
</dbReference>
<comment type="caution">
    <text evidence="6">The sequence shown here is derived from an EMBL/GenBank/DDBJ whole genome shotgun (WGS) entry which is preliminary data.</text>
</comment>
<keyword evidence="1" id="KW-0677">Repeat</keyword>
<dbReference type="Proteomes" id="UP000177885">
    <property type="component" value="Unassembled WGS sequence"/>
</dbReference>
<evidence type="ECO:0000256" key="3">
    <source>
        <dbReference type="ARBA" id="ARBA00022840"/>
    </source>
</evidence>
<evidence type="ECO:0000313" key="6">
    <source>
        <dbReference type="EMBL" id="OGL66584.1"/>
    </source>
</evidence>
<keyword evidence="4" id="KW-1133">Transmembrane helix</keyword>
<evidence type="ECO:0000256" key="4">
    <source>
        <dbReference type="SAM" id="Phobius"/>
    </source>
</evidence>
<evidence type="ECO:0000256" key="2">
    <source>
        <dbReference type="ARBA" id="ARBA00022741"/>
    </source>
</evidence>
<protein>
    <recommendedName>
        <fullName evidence="5">AAA+ ATPase domain-containing protein</fullName>
    </recommendedName>
</protein>
<dbReference type="PANTHER" id="PTHR11638">
    <property type="entry name" value="ATP-DEPENDENT CLP PROTEASE"/>
    <property type="match status" value="1"/>
</dbReference>
<evidence type="ECO:0000256" key="1">
    <source>
        <dbReference type="ARBA" id="ARBA00022737"/>
    </source>
</evidence>
<dbReference type="EMBL" id="MGDT01000007">
    <property type="protein sequence ID" value="OGL66584.1"/>
    <property type="molecule type" value="Genomic_DNA"/>
</dbReference>
<dbReference type="GO" id="GO:0016887">
    <property type="term" value="F:ATP hydrolysis activity"/>
    <property type="evidence" value="ECO:0007669"/>
    <property type="project" value="InterPro"/>
</dbReference>
<keyword evidence="2" id="KW-0547">Nucleotide-binding</keyword>
<dbReference type="GO" id="GO:0005524">
    <property type="term" value="F:ATP binding"/>
    <property type="evidence" value="ECO:0007669"/>
    <property type="project" value="UniProtKB-KW"/>
</dbReference>
<feature type="domain" description="AAA+ ATPase" evidence="5">
    <location>
        <begin position="79"/>
        <end position="225"/>
    </location>
</feature>
<dbReference type="Pfam" id="PF17871">
    <property type="entry name" value="AAA_lid_9"/>
    <property type="match status" value="1"/>
</dbReference>
<dbReference type="InterPro" id="IPR003593">
    <property type="entry name" value="AAA+_ATPase"/>
</dbReference>